<dbReference type="AlphaFoldDB" id="C6SM69"/>
<dbReference type="Pfam" id="PF22688">
    <property type="entry name" value="Hda_lid"/>
    <property type="match status" value="1"/>
</dbReference>
<evidence type="ECO:0000313" key="2">
    <source>
        <dbReference type="EMBL" id="CBA09561.1"/>
    </source>
</evidence>
<dbReference type="InterPro" id="IPR027417">
    <property type="entry name" value="P-loop_NTPase"/>
</dbReference>
<name>C6SM69_NEIME</name>
<evidence type="ECO:0000259" key="1">
    <source>
        <dbReference type="Pfam" id="PF22688"/>
    </source>
</evidence>
<dbReference type="EMBL" id="AM889138">
    <property type="protein sequence ID" value="CBA09561.1"/>
    <property type="molecule type" value="Genomic_DNA"/>
</dbReference>
<dbReference type="InterPro" id="IPR055199">
    <property type="entry name" value="Hda_lid"/>
</dbReference>
<feature type="domain" description="Hda lid" evidence="1">
    <location>
        <begin position="179"/>
        <end position="243"/>
    </location>
</feature>
<accession>C6SM69</accession>
<dbReference type="PANTHER" id="PTHR30050:SF5">
    <property type="entry name" value="DNAA REGULATORY INACTIVATOR HDA"/>
    <property type="match status" value="1"/>
</dbReference>
<proteinExistence type="predicted"/>
<dbReference type="GO" id="GO:0006270">
    <property type="term" value="P:DNA replication initiation"/>
    <property type="evidence" value="ECO:0007669"/>
    <property type="project" value="TreeGrafter"/>
</dbReference>
<dbReference type="InterPro" id="IPR017788">
    <property type="entry name" value="Hda"/>
</dbReference>
<organism evidence="2">
    <name type="scientific">Neisseria meningitidis alpha275</name>
    <dbReference type="NCBI Taxonomy" id="295996"/>
    <lineage>
        <taxon>Bacteria</taxon>
        <taxon>Pseudomonadati</taxon>
        <taxon>Pseudomonadota</taxon>
        <taxon>Betaproteobacteria</taxon>
        <taxon>Neisseriales</taxon>
        <taxon>Neisseriaceae</taxon>
        <taxon>Neisseria</taxon>
    </lineage>
</organism>
<dbReference type="Gene3D" id="3.40.50.300">
    <property type="entry name" value="P-loop containing nucleotide triphosphate hydrolases"/>
    <property type="match status" value="1"/>
</dbReference>
<dbReference type="NCBIfam" id="NF006486">
    <property type="entry name" value="PRK08903.1-6"/>
    <property type="match status" value="1"/>
</dbReference>
<gene>
    <name evidence="2" type="ORF">NMW_2048</name>
</gene>
<dbReference type="SUPFAM" id="SSF52540">
    <property type="entry name" value="P-loop containing nucleoside triphosphate hydrolases"/>
    <property type="match status" value="1"/>
</dbReference>
<dbReference type="GO" id="GO:0005886">
    <property type="term" value="C:plasma membrane"/>
    <property type="evidence" value="ECO:0007669"/>
    <property type="project" value="TreeGrafter"/>
</dbReference>
<dbReference type="PANTHER" id="PTHR30050">
    <property type="entry name" value="CHROMOSOMAL REPLICATION INITIATOR PROTEIN DNAA"/>
    <property type="match status" value="1"/>
</dbReference>
<protein>
    <recommendedName>
        <fullName evidence="1">Hda lid domain-containing protein</fullName>
    </recommendedName>
</protein>
<reference evidence="2" key="1">
    <citation type="journal article" date="2008" name="Proc. Natl. Acad. Sci. U.S.A.">
        <title>Whole-genome comparison of disease and carriage strains provides insights into virulence evolution in Neisseria meningitidis.</title>
        <authorList>
            <person name="Schoen C."/>
            <person name="Blom J."/>
            <person name="Claus H."/>
            <person name="Schramm-Glueck A."/>
            <person name="Brandt P."/>
            <person name="Mueller T."/>
            <person name="Goesmann A."/>
            <person name="Joseph B."/>
            <person name="Konietzny S."/>
            <person name="Kurzai O."/>
            <person name="Schmitt C."/>
            <person name="Friedrich T."/>
            <person name="Linke B."/>
            <person name="Vogel U."/>
            <person name="Frosch M."/>
        </authorList>
    </citation>
    <scope>NUCLEOTIDE SEQUENCE</scope>
    <source>
        <strain evidence="2">Alpha275</strain>
    </source>
</reference>
<dbReference type="NCBIfam" id="TIGR03420">
    <property type="entry name" value="DnaA_homol_Hda"/>
    <property type="match status" value="1"/>
</dbReference>
<dbReference type="Gene3D" id="1.10.8.60">
    <property type="match status" value="1"/>
</dbReference>
<dbReference type="GO" id="GO:0032297">
    <property type="term" value="P:negative regulation of DNA-templated DNA replication initiation"/>
    <property type="evidence" value="ECO:0007669"/>
    <property type="project" value="InterPro"/>
</dbReference>
<dbReference type="GO" id="GO:0003688">
    <property type="term" value="F:DNA replication origin binding"/>
    <property type="evidence" value="ECO:0007669"/>
    <property type="project" value="TreeGrafter"/>
</dbReference>
<sequence>MSASFKLERRAKTTYNKPVYHPSECRTVNQLIFDFAAHDYPSFDKFLGTENAELVYVLRHKHGQFIYVWGEEGAGKSHLLQAWVAQALEAGKNAAYIDAASMPLTDAAFEAEYLAVDQVEKLGNEEQALLFSIFNRFRNSGKGFLLLGSEYTPQQLVIREDLRTRMAYCLVYEVKPLTDQEKIDALASMAAARQVTVDSEIFEYLLKHWRRDMDSLMMMLDTLDNYAVTMGKRITLPLLRQLLKQQETQ</sequence>